<gene>
    <name evidence="1" type="primary">urg3</name>
    <name evidence="1" type="ORF">DEBR0S1_06392G</name>
</gene>
<reference evidence="1 2" key="1">
    <citation type="submission" date="2019-07" db="EMBL/GenBank/DDBJ databases">
        <authorList>
            <person name="Friedrich A."/>
            <person name="Schacherer J."/>
        </authorList>
    </citation>
    <scope>NUCLEOTIDE SEQUENCE [LARGE SCALE GENOMIC DNA]</scope>
</reference>
<organism evidence="1 2">
    <name type="scientific">Dekkera bruxellensis</name>
    <name type="common">Brettanomyces custersii</name>
    <dbReference type="NCBI Taxonomy" id="5007"/>
    <lineage>
        <taxon>Eukaryota</taxon>
        <taxon>Fungi</taxon>
        <taxon>Dikarya</taxon>
        <taxon>Ascomycota</taxon>
        <taxon>Saccharomycotina</taxon>
        <taxon>Pichiomycetes</taxon>
        <taxon>Pichiales</taxon>
        <taxon>Pichiaceae</taxon>
        <taxon>Brettanomyces</taxon>
    </lineage>
</organism>
<dbReference type="PANTHER" id="PTHR31687:SF3">
    <property type="entry name" value="PROTEIN URG3"/>
    <property type="match status" value="1"/>
</dbReference>
<dbReference type="Proteomes" id="UP000478008">
    <property type="component" value="Unassembled WGS sequence"/>
</dbReference>
<accession>A0A7D9CVP1</accession>
<keyword evidence="2" id="KW-1185">Reference proteome</keyword>
<proteinExistence type="predicted"/>
<dbReference type="EMBL" id="CABFWN010000001">
    <property type="protein sequence ID" value="VUG16059.1"/>
    <property type="molecule type" value="Genomic_DNA"/>
</dbReference>
<dbReference type="Pfam" id="PF07958">
    <property type="entry name" value="DUF1688"/>
    <property type="match status" value="1"/>
</dbReference>
<evidence type="ECO:0000313" key="2">
    <source>
        <dbReference type="Proteomes" id="UP000478008"/>
    </source>
</evidence>
<name>A0A7D9CVP1_DEKBR</name>
<sequence>MVDIREKLDALYSIKSVRETNAHTKNLLERNELTNFNVDKSKLDSTAEFVIQTIRESFPTNETLLSIPIHGRYQQFESDGKERLTNIIETEFKNLNDLEICKKLVDLFMVSVLLDAGAGNVWKYKEVDGTTQSRSEGLAVASLHMFADGLFSDDKKDPFVVNGSRLSSLTEKKLQDGLQVTSANPISGFEGRFELLHKLGDTLSANKALFGTDGRPGNLIDYLLNNKLLEEPKDGKYKIDLQDLWLCLVKGLQPIWPTEGRVQICGEYIGDVWFLQSRKKLAQQKFGTPNPPEWTYAVTFHKLLQWLTYSLMLPLKKYGHFEITHCEYMTGLPEYRNGGLFVDSGVLTLKPEQKEKGLALSVKLKTNVSIPTYVPDDDVIVEWRSCTICLLDELLVLVNHKLQITGTKYELTLPQLIEAGSWKSGRRIAKQFRKNGGPPIELHADGTVF</sequence>
<protein>
    <submittedName>
        <fullName evidence="1">DEBR0S1_06392g1_1</fullName>
    </submittedName>
</protein>
<dbReference type="InterPro" id="IPR012469">
    <property type="entry name" value="DUF1688"/>
</dbReference>
<dbReference type="PANTHER" id="PTHR31687">
    <property type="match status" value="1"/>
</dbReference>
<evidence type="ECO:0000313" key="1">
    <source>
        <dbReference type="EMBL" id="VUG16059.1"/>
    </source>
</evidence>
<dbReference type="AlphaFoldDB" id="A0A7D9CVP1"/>